<dbReference type="OrthoDB" id="10072086at2759"/>
<dbReference type="Gene3D" id="2.10.70.10">
    <property type="entry name" value="Complement Module, domain 1"/>
    <property type="match status" value="2"/>
</dbReference>
<keyword evidence="3" id="KW-0732">Signal</keyword>
<dbReference type="PANTHER" id="PTHR46698:SF3">
    <property type="entry name" value="TENECTIN ISOFORM 1-RELATED"/>
    <property type="match status" value="1"/>
</dbReference>
<dbReference type="AlphaFoldDB" id="A0A8X7C8B1"/>
<name>A0A8X7C8B1_9ARAC</name>
<reference evidence="6" key="1">
    <citation type="submission" date="2020-08" db="EMBL/GenBank/DDBJ databases">
        <title>Multicomponent nature underlies the extraordinary mechanical properties of spider dragline silk.</title>
        <authorList>
            <person name="Kono N."/>
            <person name="Nakamura H."/>
            <person name="Mori M."/>
            <person name="Yoshida Y."/>
            <person name="Ohtoshi R."/>
            <person name="Malay A.D."/>
            <person name="Moran D.A.P."/>
            <person name="Tomita M."/>
            <person name="Numata K."/>
            <person name="Arakawa K."/>
        </authorList>
    </citation>
    <scope>NUCLEOTIDE SEQUENCE</scope>
</reference>
<dbReference type="PROSITE" id="PS50184">
    <property type="entry name" value="VWFC_2"/>
    <property type="match status" value="2"/>
</dbReference>
<feature type="region of interest" description="Disordered" evidence="4">
    <location>
        <begin position="713"/>
        <end position="747"/>
    </location>
</feature>
<gene>
    <name evidence="6" type="primary">NCL1_33759</name>
    <name evidence="6" type="ORF">TNIN_254431</name>
</gene>
<dbReference type="SMART" id="SM00214">
    <property type="entry name" value="VWC"/>
    <property type="match status" value="3"/>
</dbReference>
<evidence type="ECO:0000313" key="6">
    <source>
        <dbReference type="EMBL" id="GFY59670.1"/>
    </source>
</evidence>
<keyword evidence="7" id="KW-1185">Reference proteome</keyword>
<sequence length="1179" mass="130922">MLHPLKKIMVDSKSSSIDPFQRDVICNLYLAAALFEFPDLTRRLPERTTTPGCAYKGERYVHGQQVETAEPCLNCTCIRAIVVCYLRVCPSPSAPPPGCFLAREVGQCCPTLVCGGDEKPKPNITDSDLRPTFQPEQPKDDITVKTATEAIPTTTVGVEENSLLFVTSTTPDDDMPFLNDIPGGCLVNGTLYGDGSAMLSSSFCEYCFCIRGKTTCVKPKCDLVIEGCAPHYDSQFSCCPSKYHCHPKNVTTDITEVESLPDVTASSTTTVVGITKYSDDYGTCILDGIVYLQGEVVPDYRKCQNCYCSDGSIICDKIKCSPALAGCLPIIPEDHCCPVSYKCDYHKDHGNYNTKATKSNSSNSETDMKRTDVKTVKQSEYFKNNHAPNLEASPKSPEVIDDLTSFFHNFVPVHHRRLDEDTEEFYHSPDEDINTNFNHSENSTNIKIQIGQFAPPHLRENDKTLNLEVEKTMEETTPSYTHTENDAKNNTDAFFYSTNPVSVGPPEVQTISFHELFEQLFGRNSTNNSKQTANVTEPKRNNSKQPSSDIYTQDTEKTPYNTEVTPPLSSHFQSEDYNYNNNSYASPKTTLSISDSPPTQYVSNETNNTISTSSLASSTEHQYESTTPIPLKLYTKETTRRVALVTTKANKNTDSTIVYTTLHFSEDETISDGELSPYIVTGTNNNRIYRKTKATSNTPIWHVTESLTTDISSNDTTLADSTSTQNTKTSNRINSKLPGDYSKTTGDDSVLNSTYPLVEESLVNLYLPSEGRDGDSNDFTNVGAIHLGAPLSVEATELRRDPANLRNKITESGGVIFMDPKYTDIAPNQQTENSAQPTEISSIQIMSSDSTKSSMTSIDRMDTNYVHHDRKKGPRIQDVYNQTNSGQDYKIIPFVAEDAIRGKFGKVNNTFHVIPDSTQSVPDMVSDFCFIKGRIFMNGEMIPKVDPCELCRCFYGQELCQLQRCPTPPPNCIPEKLPAFCCPRFTCGNNSSFKEQSPPPQKITINTQPNSQFLRPINDHRIVEKPDLPSPKPEETKFGTRVRLHPTQSSKLASTPKQGIASLIDYSTTVVRVTEPAKTTGIQTFDNKRATTSNLLELAKNFTTKVTQPDKFRLTTTRQPEIAKTTKNVPISDPWGLLKVSGCNIYGKFFNINDQVEILSGPCSHCICTTNGVECNDIC</sequence>
<proteinExistence type="predicted"/>
<keyword evidence="2" id="KW-0964">Secreted</keyword>
<evidence type="ECO:0000256" key="1">
    <source>
        <dbReference type="ARBA" id="ARBA00004613"/>
    </source>
</evidence>
<feature type="compositionally biased region" description="Polar residues" evidence="4">
    <location>
        <begin position="522"/>
        <end position="535"/>
    </location>
</feature>
<dbReference type="Proteomes" id="UP000886998">
    <property type="component" value="Unassembled WGS sequence"/>
</dbReference>
<feature type="region of interest" description="Disordered" evidence="4">
    <location>
        <begin position="354"/>
        <end position="374"/>
    </location>
</feature>
<evidence type="ECO:0000256" key="4">
    <source>
        <dbReference type="SAM" id="MobiDB-lite"/>
    </source>
</evidence>
<feature type="compositionally biased region" description="Low complexity" evidence="4">
    <location>
        <begin position="354"/>
        <end position="364"/>
    </location>
</feature>
<dbReference type="GO" id="GO:0005576">
    <property type="term" value="C:extracellular region"/>
    <property type="evidence" value="ECO:0007669"/>
    <property type="project" value="UniProtKB-SubCell"/>
</dbReference>
<comment type="caution">
    <text evidence="6">The sequence shown here is derived from an EMBL/GenBank/DDBJ whole genome shotgun (WGS) entry which is preliminary data.</text>
</comment>
<dbReference type="InterPro" id="IPR052424">
    <property type="entry name" value="Kielin_Chordin-BMP_Reg"/>
</dbReference>
<accession>A0A8X7C8B1</accession>
<evidence type="ECO:0000256" key="2">
    <source>
        <dbReference type="ARBA" id="ARBA00022525"/>
    </source>
</evidence>
<dbReference type="SUPFAM" id="SSF57603">
    <property type="entry name" value="FnI-like domain"/>
    <property type="match status" value="4"/>
</dbReference>
<protein>
    <submittedName>
        <fullName evidence="6">VWFC domain-containing protein</fullName>
    </submittedName>
</protein>
<dbReference type="EMBL" id="BMAV01012740">
    <property type="protein sequence ID" value="GFY59670.1"/>
    <property type="molecule type" value="Genomic_DNA"/>
</dbReference>
<feature type="region of interest" description="Disordered" evidence="4">
    <location>
        <begin position="522"/>
        <end position="583"/>
    </location>
</feature>
<evidence type="ECO:0000313" key="7">
    <source>
        <dbReference type="Proteomes" id="UP000886998"/>
    </source>
</evidence>
<feature type="domain" description="VWFC" evidence="5">
    <location>
        <begin position="51"/>
        <end position="115"/>
    </location>
</feature>
<dbReference type="PANTHER" id="PTHR46698">
    <property type="entry name" value="CROSSVEINLESS 2"/>
    <property type="match status" value="1"/>
</dbReference>
<evidence type="ECO:0000259" key="5">
    <source>
        <dbReference type="PROSITE" id="PS50184"/>
    </source>
</evidence>
<organism evidence="6 7">
    <name type="scientific">Trichonephila inaurata madagascariensis</name>
    <dbReference type="NCBI Taxonomy" id="2747483"/>
    <lineage>
        <taxon>Eukaryota</taxon>
        <taxon>Metazoa</taxon>
        <taxon>Ecdysozoa</taxon>
        <taxon>Arthropoda</taxon>
        <taxon>Chelicerata</taxon>
        <taxon>Arachnida</taxon>
        <taxon>Araneae</taxon>
        <taxon>Araneomorphae</taxon>
        <taxon>Entelegynae</taxon>
        <taxon>Araneoidea</taxon>
        <taxon>Nephilidae</taxon>
        <taxon>Trichonephila</taxon>
        <taxon>Trichonephila inaurata</taxon>
    </lineage>
</organism>
<evidence type="ECO:0000256" key="3">
    <source>
        <dbReference type="ARBA" id="ARBA00022729"/>
    </source>
</evidence>
<comment type="subcellular location">
    <subcellularLocation>
        <location evidence="1">Secreted</location>
    </subcellularLocation>
</comment>
<dbReference type="InterPro" id="IPR001007">
    <property type="entry name" value="VWF_dom"/>
</dbReference>
<feature type="compositionally biased region" description="Polar residues" evidence="4">
    <location>
        <begin position="543"/>
        <end position="583"/>
    </location>
</feature>
<feature type="domain" description="VWFC" evidence="5">
    <location>
        <begin position="282"/>
        <end position="344"/>
    </location>
</feature>
<dbReference type="SMART" id="SM00215">
    <property type="entry name" value="VWC_out"/>
    <property type="match status" value="2"/>
</dbReference>
<feature type="compositionally biased region" description="Polar residues" evidence="4">
    <location>
        <begin position="713"/>
        <end position="734"/>
    </location>
</feature>